<reference evidence="4 5" key="1">
    <citation type="submission" date="2019-10" db="EMBL/GenBank/DDBJ databases">
        <title>Two novel species isolated from a subtropical stream in China.</title>
        <authorList>
            <person name="Lu H."/>
        </authorList>
    </citation>
    <scope>NUCLEOTIDE SEQUENCE [LARGE SCALE GENOMIC DNA]</scope>
    <source>
        <strain evidence="4 5">FT29W</strain>
    </source>
</reference>
<keyword evidence="1 2" id="KW-0500">Molybdenum</keyword>
<evidence type="ECO:0000259" key="3">
    <source>
        <dbReference type="PROSITE" id="PS51866"/>
    </source>
</evidence>
<evidence type="ECO:0000256" key="1">
    <source>
        <dbReference type="ARBA" id="ARBA00022505"/>
    </source>
</evidence>
<organism evidence="4 5">
    <name type="scientific">Rugamonas aquatica</name>
    <dbReference type="NCBI Taxonomy" id="2743357"/>
    <lineage>
        <taxon>Bacteria</taxon>
        <taxon>Pseudomonadati</taxon>
        <taxon>Pseudomonadota</taxon>
        <taxon>Betaproteobacteria</taxon>
        <taxon>Burkholderiales</taxon>
        <taxon>Oxalobacteraceae</taxon>
        <taxon>Telluria group</taxon>
        <taxon>Rugamonas</taxon>
    </lineage>
</organism>
<dbReference type="InterPro" id="IPR004606">
    <property type="entry name" value="Mop_domain"/>
</dbReference>
<dbReference type="SUPFAM" id="SSF50331">
    <property type="entry name" value="MOP-like"/>
    <property type="match status" value="2"/>
</dbReference>
<dbReference type="Proteomes" id="UP000440498">
    <property type="component" value="Unassembled WGS sequence"/>
</dbReference>
<evidence type="ECO:0000313" key="5">
    <source>
        <dbReference type="Proteomes" id="UP000440498"/>
    </source>
</evidence>
<dbReference type="InterPro" id="IPR051815">
    <property type="entry name" value="Molybdate_resp_trans_reg"/>
</dbReference>
<feature type="domain" description="Mop" evidence="3">
    <location>
        <begin position="2"/>
        <end position="68"/>
    </location>
</feature>
<gene>
    <name evidence="4" type="ORF">GEV02_02935</name>
</gene>
<dbReference type="InterPro" id="IPR005116">
    <property type="entry name" value="Transp-assoc_OB_typ1"/>
</dbReference>
<dbReference type="NCBIfam" id="TIGR00638">
    <property type="entry name" value="Mop"/>
    <property type="match status" value="2"/>
</dbReference>
<name>A0A6A7MWD8_9BURK</name>
<protein>
    <submittedName>
        <fullName evidence="4">Transporter</fullName>
    </submittedName>
</protein>
<dbReference type="InterPro" id="IPR008995">
    <property type="entry name" value="Mo/tungstate-bd_C_term_dom"/>
</dbReference>
<dbReference type="PROSITE" id="PS51866">
    <property type="entry name" value="MOP"/>
    <property type="match status" value="2"/>
</dbReference>
<feature type="domain" description="Mop" evidence="3">
    <location>
        <begin position="74"/>
        <end position="140"/>
    </location>
</feature>
<dbReference type="RefSeq" id="WP_152836427.1">
    <property type="nucleotide sequence ID" value="NZ_WHUG01000001.1"/>
</dbReference>
<dbReference type="AlphaFoldDB" id="A0A6A7MWD8"/>
<dbReference type="GO" id="GO:0015689">
    <property type="term" value="P:molybdate ion transport"/>
    <property type="evidence" value="ECO:0007669"/>
    <property type="project" value="InterPro"/>
</dbReference>
<dbReference type="PANTHER" id="PTHR30432">
    <property type="entry name" value="TRANSCRIPTIONAL REGULATOR MODE"/>
    <property type="match status" value="1"/>
</dbReference>
<sequence length="142" mass="14325">MFTSARNQLSGKVSSIQRGAVNDEVAITLPDGQVIVAILTHSSTESLGLQAGSEAFALIKASSVILLTDTAGVRLSTRNQLTGTVSEVVKGAVNSEVKLTVGSGTLITAIITNDSVQNLGLAAGKTATAAFKASSVIVGVKA</sequence>
<evidence type="ECO:0000256" key="2">
    <source>
        <dbReference type="PROSITE-ProRule" id="PRU01213"/>
    </source>
</evidence>
<evidence type="ECO:0000313" key="4">
    <source>
        <dbReference type="EMBL" id="MQA37094.1"/>
    </source>
</evidence>
<proteinExistence type="predicted"/>
<keyword evidence="5" id="KW-1185">Reference proteome</keyword>
<accession>A0A6A7MWD8</accession>
<dbReference type="PANTHER" id="PTHR30432:SF1">
    <property type="entry name" value="DNA-BINDING TRANSCRIPTIONAL DUAL REGULATOR MODE"/>
    <property type="match status" value="1"/>
</dbReference>
<dbReference type="Pfam" id="PF03459">
    <property type="entry name" value="TOBE"/>
    <property type="match status" value="2"/>
</dbReference>
<comment type="caution">
    <text evidence="4">The sequence shown here is derived from an EMBL/GenBank/DDBJ whole genome shotgun (WGS) entry which is preliminary data.</text>
</comment>
<dbReference type="EMBL" id="WHUG01000001">
    <property type="protein sequence ID" value="MQA37094.1"/>
    <property type="molecule type" value="Genomic_DNA"/>
</dbReference>
<dbReference type="Gene3D" id="2.40.50.100">
    <property type="match status" value="2"/>
</dbReference>